<keyword evidence="4" id="KW-1185">Reference proteome</keyword>
<dbReference type="EMBL" id="SMJU01000011">
    <property type="protein sequence ID" value="TDB62754.1"/>
    <property type="molecule type" value="Genomic_DNA"/>
</dbReference>
<dbReference type="Pfam" id="PF02333">
    <property type="entry name" value="Phytase"/>
    <property type="match status" value="1"/>
</dbReference>
<evidence type="ECO:0000256" key="1">
    <source>
        <dbReference type="SAM" id="SignalP"/>
    </source>
</evidence>
<name>A0A4R4K5I4_9BACT</name>
<evidence type="ECO:0000313" key="4">
    <source>
        <dbReference type="Proteomes" id="UP000295706"/>
    </source>
</evidence>
<comment type="caution">
    <text evidence="3">The sequence shown here is derived from an EMBL/GenBank/DDBJ whole genome shotgun (WGS) entry which is preliminary data.</text>
</comment>
<dbReference type="PROSITE" id="PS51662">
    <property type="entry name" value="BP_PHYTASE"/>
    <property type="match status" value="1"/>
</dbReference>
<dbReference type="OrthoDB" id="8696437at2"/>
<keyword evidence="1" id="KW-0732">Signal</keyword>
<accession>A0A4R4K5I4</accession>
<dbReference type="GO" id="GO:0016158">
    <property type="term" value="F:inositol hexakisphosphate 3-phosphatase activity"/>
    <property type="evidence" value="ECO:0007669"/>
    <property type="project" value="InterPro"/>
</dbReference>
<dbReference type="InterPro" id="IPR011042">
    <property type="entry name" value="6-blade_b-propeller_TolB-like"/>
</dbReference>
<reference evidence="3 4" key="1">
    <citation type="submission" date="2019-02" db="EMBL/GenBank/DDBJ databases">
        <title>Arundinibacter roseus gen. nov., sp. nov., a new member of the family Cytophagaceae.</title>
        <authorList>
            <person name="Szuroczki S."/>
            <person name="Khayer B."/>
            <person name="Sproer C."/>
            <person name="Toumi M."/>
            <person name="Szabo A."/>
            <person name="Felfoldi T."/>
            <person name="Schumann P."/>
            <person name="Toth E."/>
        </authorList>
    </citation>
    <scope>NUCLEOTIDE SEQUENCE [LARGE SCALE GENOMIC DNA]</scope>
    <source>
        <strain evidence="3 4">DMA-k-7a</strain>
    </source>
</reference>
<evidence type="ECO:0000259" key="2">
    <source>
        <dbReference type="PROSITE" id="PS51662"/>
    </source>
</evidence>
<dbReference type="Gene3D" id="2.120.10.30">
    <property type="entry name" value="TolB, C-terminal domain"/>
    <property type="match status" value="1"/>
</dbReference>
<dbReference type="PROSITE" id="PS51257">
    <property type="entry name" value="PROKAR_LIPOPROTEIN"/>
    <property type="match status" value="1"/>
</dbReference>
<evidence type="ECO:0000313" key="3">
    <source>
        <dbReference type="EMBL" id="TDB62754.1"/>
    </source>
</evidence>
<dbReference type="InterPro" id="IPR003431">
    <property type="entry name" value="B-propeller_Phytase"/>
</dbReference>
<feature type="chain" id="PRO_5020378502" evidence="1">
    <location>
        <begin position="28"/>
        <end position="353"/>
    </location>
</feature>
<dbReference type="RefSeq" id="WP_132120088.1">
    <property type="nucleotide sequence ID" value="NZ_SMJU01000011.1"/>
</dbReference>
<organism evidence="3 4">
    <name type="scientific">Arundinibacter roseus</name>
    <dbReference type="NCBI Taxonomy" id="2070510"/>
    <lineage>
        <taxon>Bacteria</taxon>
        <taxon>Pseudomonadati</taxon>
        <taxon>Bacteroidota</taxon>
        <taxon>Cytophagia</taxon>
        <taxon>Cytophagales</taxon>
        <taxon>Spirosomataceae</taxon>
        <taxon>Arundinibacter</taxon>
    </lineage>
</organism>
<dbReference type="AlphaFoldDB" id="A0A4R4K5I4"/>
<dbReference type="Proteomes" id="UP000295706">
    <property type="component" value="Unassembled WGS sequence"/>
</dbReference>
<gene>
    <name evidence="3" type="ORF">EZE20_17625</name>
</gene>
<dbReference type="SUPFAM" id="SSF50956">
    <property type="entry name" value="Thermostable phytase (3-phytase)"/>
    <property type="match status" value="1"/>
</dbReference>
<sequence length="353" mass="38882">MNKFICSGLSMAVLAFFTSCTSTSTFSDNSGQDSTTIQPAVITEPVKHDTDDPAIWINPVDPSQSLIIGTDKDIDGALYVFDLKGKIIADKVVRNLKRPNNVDIAYGLMIAGKATDIAVVTEREANKIRIFSLPDMKPIDKGGIDVFAGEAERAPMGIALYTRPSDHAIFAIVGRKSGPAEGYLWQYRLSDDGNGNVIAQVVRTFGTYSTKKEIESIAVDNELGYVYYSDEQVGMRKYYADPDKGTQELALISTADFLEDNEGISIYKTGTTTGYILVSDQAAGKFHLYPREGTLANPHEHNRIKTVQVATLKSDGSDVTNTPLNDQFKKGLFVAMSEGKVFHYYRWEDLEPK</sequence>
<feature type="signal peptide" evidence="1">
    <location>
        <begin position="1"/>
        <end position="27"/>
    </location>
</feature>
<protein>
    <submittedName>
        <fullName evidence="3">Phytase</fullName>
    </submittedName>
</protein>
<proteinExistence type="predicted"/>
<feature type="domain" description="BPP" evidence="2">
    <location>
        <begin position="27"/>
        <end position="353"/>
    </location>
</feature>